<dbReference type="Proteomes" id="UP000215027">
    <property type="component" value="Chromosome I"/>
</dbReference>
<dbReference type="InterPro" id="IPR028098">
    <property type="entry name" value="Glyco_trans_4-like_N"/>
</dbReference>
<reference evidence="3" key="1">
    <citation type="submission" date="2016-01" db="EMBL/GenBank/DDBJ databases">
        <authorList>
            <person name="Mcilroy J.S."/>
            <person name="Karst M S."/>
            <person name="Albertsen M."/>
        </authorList>
    </citation>
    <scope>NUCLEOTIDE SEQUENCE</scope>
    <source>
        <strain evidence="3">Cfx-K</strain>
    </source>
</reference>
<protein>
    <submittedName>
        <fullName evidence="3">Glycosyltransferase</fullName>
    </submittedName>
</protein>
<dbReference type="EMBL" id="LN890655">
    <property type="protein sequence ID" value="CUS05030.2"/>
    <property type="molecule type" value="Genomic_DNA"/>
</dbReference>
<dbReference type="RefSeq" id="WP_095044292.1">
    <property type="nucleotide sequence ID" value="NZ_LN890655.1"/>
</dbReference>
<dbReference type="Pfam" id="PF00534">
    <property type="entry name" value="Glycos_transf_1"/>
    <property type="match status" value="1"/>
</dbReference>
<dbReference type="OrthoDB" id="9772485at2"/>
<evidence type="ECO:0000313" key="3">
    <source>
        <dbReference type="EMBL" id="CUS05030.2"/>
    </source>
</evidence>
<evidence type="ECO:0000313" key="4">
    <source>
        <dbReference type="Proteomes" id="UP000215027"/>
    </source>
</evidence>
<keyword evidence="4" id="KW-1185">Reference proteome</keyword>
<feature type="domain" description="Glycosyltransferase subfamily 4-like N-terminal" evidence="2">
    <location>
        <begin position="16"/>
        <end position="208"/>
    </location>
</feature>
<organism evidence="3 4">
    <name type="scientific">Candidatus Promineifilum breve</name>
    <dbReference type="NCBI Taxonomy" id="1806508"/>
    <lineage>
        <taxon>Bacteria</taxon>
        <taxon>Bacillati</taxon>
        <taxon>Chloroflexota</taxon>
        <taxon>Ardenticatenia</taxon>
        <taxon>Candidatus Promineifilales</taxon>
        <taxon>Candidatus Promineifilaceae</taxon>
        <taxon>Candidatus Promineifilum</taxon>
    </lineage>
</organism>
<evidence type="ECO:0000259" key="2">
    <source>
        <dbReference type="Pfam" id="PF13439"/>
    </source>
</evidence>
<dbReference type="PANTHER" id="PTHR45947:SF13">
    <property type="entry name" value="TRANSFERASE"/>
    <property type="match status" value="1"/>
</dbReference>
<feature type="domain" description="Glycosyl transferase family 1" evidence="1">
    <location>
        <begin position="230"/>
        <end position="379"/>
    </location>
</feature>
<accession>A0A160T7Z7</accession>
<dbReference type="AlphaFoldDB" id="A0A160T7Z7"/>
<evidence type="ECO:0000259" key="1">
    <source>
        <dbReference type="Pfam" id="PF00534"/>
    </source>
</evidence>
<dbReference type="CDD" id="cd03823">
    <property type="entry name" value="GT4_ExpE7-like"/>
    <property type="match status" value="1"/>
</dbReference>
<proteinExistence type="predicted"/>
<dbReference type="InterPro" id="IPR050194">
    <property type="entry name" value="Glycosyltransferase_grp1"/>
</dbReference>
<dbReference type="GO" id="GO:0016757">
    <property type="term" value="F:glycosyltransferase activity"/>
    <property type="evidence" value="ECO:0007669"/>
    <property type="project" value="InterPro"/>
</dbReference>
<sequence>MKVLLVSYLMDVRVGGGAAIAAMHLAQGLTRQGIEVVAVTTHDKPEPQVATGDDGIKIYSFRPRNLYWVKNKDAQPIWKRVIWQTIDIWNPSTFRMMRRLIRQEQPDVIHVHKLRGISPAVWSAAAAEDSRPIIQTCHDYELISPEGLLQSTIGRMAQRRHWALRPYQMMRARYSRQVNVATFPSRFNQQIITGMGFFDRARQFVVPNTHGLSTRELDSLPVGLPADSASFRLLYLGRLEREKGIDVLCQAFAGLMSEMPQLHLDIAGTGTSEAALRATYAGVPRMRFHGYVSGAEKDRLISQSDALVMPSIVHEVFGISIIEAYAYGKPVIAANIGGMPELIIEGETGFLVEPGQVESLQQKIRQMVAEPEKRSRMSWACREKARSYSLEAVTSAYLTAYEAGLGSGVGSQFADGPTQQAQPDVRI</sequence>
<dbReference type="InterPro" id="IPR001296">
    <property type="entry name" value="Glyco_trans_1"/>
</dbReference>
<dbReference type="SUPFAM" id="SSF53756">
    <property type="entry name" value="UDP-Glycosyltransferase/glycogen phosphorylase"/>
    <property type="match status" value="1"/>
</dbReference>
<name>A0A160T7Z7_9CHLR</name>
<dbReference type="Gene3D" id="3.40.50.2000">
    <property type="entry name" value="Glycogen Phosphorylase B"/>
    <property type="match status" value="2"/>
</dbReference>
<dbReference type="KEGG" id="pbf:CFX0092_A3152"/>
<dbReference type="PANTHER" id="PTHR45947">
    <property type="entry name" value="SULFOQUINOVOSYL TRANSFERASE SQD2"/>
    <property type="match status" value="1"/>
</dbReference>
<gene>
    <name evidence="3" type="ORF">CFX0092_A3152</name>
</gene>
<dbReference type="Pfam" id="PF13439">
    <property type="entry name" value="Glyco_transf_4"/>
    <property type="match status" value="1"/>
</dbReference>